<reference evidence="13" key="1">
    <citation type="journal article" date="2019" name="Int. J. Syst. Evol. Microbiol.">
        <title>The Global Catalogue of Microorganisms (GCM) 10K type strain sequencing project: providing services to taxonomists for standard genome sequencing and annotation.</title>
        <authorList>
            <consortium name="The Broad Institute Genomics Platform"/>
            <consortium name="The Broad Institute Genome Sequencing Center for Infectious Disease"/>
            <person name="Wu L."/>
            <person name="Ma J."/>
        </authorList>
    </citation>
    <scope>NUCLEOTIDE SEQUENCE [LARGE SCALE GENOMIC DNA]</scope>
    <source>
        <strain evidence="13">S1</strain>
    </source>
</reference>
<feature type="binding site" evidence="8">
    <location>
        <position position="83"/>
    </location>
    <ligand>
        <name>NADP(+)</name>
        <dbReference type="ChEBI" id="CHEBI:58349"/>
    </ligand>
</feature>
<dbReference type="CDD" id="cd01065">
    <property type="entry name" value="NAD_bind_Shikimate_DH"/>
    <property type="match status" value="1"/>
</dbReference>
<evidence type="ECO:0000259" key="9">
    <source>
        <dbReference type="Pfam" id="PF01488"/>
    </source>
</evidence>
<evidence type="ECO:0000313" key="13">
    <source>
        <dbReference type="Proteomes" id="UP001597282"/>
    </source>
</evidence>
<evidence type="ECO:0000259" key="10">
    <source>
        <dbReference type="Pfam" id="PF08501"/>
    </source>
</evidence>
<evidence type="ECO:0000256" key="8">
    <source>
        <dbReference type="HAMAP-Rule" id="MF_00222"/>
    </source>
</evidence>
<dbReference type="Pfam" id="PF08501">
    <property type="entry name" value="Shikimate_dh_N"/>
    <property type="match status" value="1"/>
</dbReference>
<evidence type="ECO:0000256" key="6">
    <source>
        <dbReference type="ARBA" id="ARBA00023141"/>
    </source>
</evidence>
<gene>
    <name evidence="8" type="primary">aroE</name>
    <name evidence="12" type="ORF">ACFQ4Y_01495</name>
</gene>
<feature type="binding site" evidence="8">
    <location>
        <position position="92"/>
    </location>
    <ligand>
        <name>shikimate</name>
        <dbReference type="ChEBI" id="CHEBI:36208"/>
    </ligand>
</feature>
<feature type="domain" description="Quinate/shikimate 5-dehydrogenase/glutamyl-tRNA reductase" evidence="9">
    <location>
        <begin position="122"/>
        <end position="198"/>
    </location>
</feature>
<evidence type="ECO:0000256" key="3">
    <source>
        <dbReference type="ARBA" id="ARBA00022605"/>
    </source>
</evidence>
<dbReference type="NCBIfam" id="NF001319">
    <property type="entry name" value="PRK00258.3-3"/>
    <property type="match status" value="1"/>
</dbReference>
<keyword evidence="6 8" id="KW-0057">Aromatic amino acid biosynthesis</keyword>
<keyword evidence="13" id="KW-1185">Reference proteome</keyword>
<comment type="subunit">
    <text evidence="8">Homodimer.</text>
</comment>
<dbReference type="Pfam" id="PF18317">
    <property type="entry name" value="SDH_C"/>
    <property type="match status" value="1"/>
</dbReference>
<dbReference type="EC" id="1.1.1.25" evidence="2 8"/>
<dbReference type="InterPro" id="IPR036291">
    <property type="entry name" value="NAD(P)-bd_dom_sf"/>
</dbReference>
<feature type="binding site" evidence="8">
    <location>
        <position position="226"/>
    </location>
    <ligand>
        <name>shikimate</name>
        <dbReference type="ChEBI" id="CHEBI:36208"/>
    </ligand>
</feature>
<dbReference type="EMBL" id="JBHTNU010000001">
    <property type="protein sequence ID" value="MFD1425608.1"/>
    <property type="molecule type" value="Genomic_DNA"/>
</dbReference>
<dbReference type="Pfam" id="PF01488">
    <property type="entry name" value="Shikimate_DH"/>
    <property type="match status" value="1"/>
</dbReference>
<feature type="binding site" evidence="8">
    <location>
        <position position="254"/>
    </location>
    <ligand>
        <name>shikimate</name>
        <dbReference type="ChEBI" id="CHEBI:36208"/>
    </ligand>
</feature>
<protein>
    <recommendedName>
        <fullName evidence="2 8">Shikimate dehydrogenase (NADP(+))</fullName>
        <shortName evidence="8">SDH</shortName>
        <ecNumber evidence="2 8">1.1.1.25</ecNumber>
    </recommendedName>
</protein>
<feature type="binding site" evidence="8">
    <location>
        <begin position="156"/>
        <end position="161"/>
    </location>
    <ligand>
        <name>NADP(+)</name>
        <dbReference type="ChEBI" id="CHEBI:58349"/>
    </ligand>
</feature>
<evidence type="ECO:0000256" key="2">
    <source>
        <dbReference type="ARBA" id="ARBA00012962"/>
    </source>
</evidence>
<feature type="active site" description="Proton acceptor" evidence="8">
    <location>
        <position position="71"/>
    </location>
</feature>
<keyword evidence="5 8" id="KW-0560">Oxidoreductase</keyword>
<organism evidence="12 13">
    <name type="scientific">Kroppenstedtia sanguinis</name>
    <dbReference type="NCBI Taxonomy" id="1380684"/>
    <lineage>
        <taxon>Bacteria</taxon>
        <taxon>Bacillati</taxon>
        <taxon>Bacillota</taxon>
        <taxon>Bacilli</taxon>
        <taxon>Bacillales</taxon>
        <taxon>Thermoactinomycetaceae</taxon>
        <taxon>Kroppenstedtia</taxon>
    </lineage>
</organism>
<dbReference type="InterPro" id="IPR022893">
    <property type="entry name" value="Shikimate_DH_fam"/>
</dbReference>
<feature type="domain" description="Shikimate dehydrogenase substrate binding N-terminal" evidence="10">
    <location>
        <begin position="12"/>
        <end position="94"/>
    </location>
</feature>
<comment type="similarity">
    <text evidence="8">Belongs to the shikimate dehydrogenase family.</text>
</comment>
<dbReference type="PANTHER" id="PTHR21089:SF1">
    <property type="entry name" value="BIFUNCTIONAL 3-DEHYDROQUINATE DEHYDRATASE_SHIKIMATE DEHYDROGENASE, CHLOROPLASTIC"/>
    <property type="match status" value="1"/>
</dbReference>
<dbReference type="InterPro" id="IPR011342">
    <property type="entry name" value="Shikimate_DH"/>
</dbReference>
<name>A0ABW4C4U7_9BACL</name>
<dbReference type="GO" id="GO:0004764">
    <property type="term" value="F:shikimate 3-dehydrogenase (NADP+) activity"/>
    <property type="evidence" value="ECO:0007669"/>
    <property type="project" value="UniProtKB-EC"/>
</dbReference>
<evidence type="ECO:0000313" key="12">
    <source>
        <dbReference type="EMBL" id="MFD1425608.1"/>
    </source>
</evidence>
<feature type="binding site" evidence="8">
    <location>
        <begin position="20"/>
        <end position="22"/>
    </location>
    <ligand>
        <name>shikimate</name>
        <dbReference type="ChEBI" id="CHEBI:36208"/>
    </ligand>
</feature>
<dbReference type="PANTHER" id="PTHR21089">
    <property type="entry name" value="SHIKIMATE DEHYDROGENASE"/>
    <property type="match status" value="1"/>
</dbReference>
<dbReference type="NCBIfam" id="NF001314">
    <property type="entry name" value="PRK00258.2-2"/>
    <property type="match status" value="1"/>
</dbReference>
<comment type="catalytic activity">
    <reaction evidence="7 8">
        <text>shikimate + NADP(+) = 3-dehydroshikimate + NADPH + H(+)</text>
        <dbReference type="Rhea" id="RHEA:17737"/>
        <dbReference type="ChEBI" id="CHEBI:15378"/>
        <dbReference type="ChEBI" id="CHEBI:16630"/>
        <dbReference type="ChEBI" id="CHEBI:36208"/>
        <dbReference type="ChEBI" id="CHEBI:57783"/>
        <dbReference type="ChEBI" id="CHEBI:58349"/>
        <dbReference type="EC" id="1.1.1.25"/>
    </reaction>
</comment>
<dbReference type="Proteomes" id="UP001597282">
    <property type="component" value="Unassembled WGS sequence"/>
</dbReference>
<dbReference type="Gene3D" id="3.40.50.720">
    <property type="entry name" value="NAD(P)-binding Rossmann-like Domain"/>
    <property type="match status" value="1"/>
</dbReference>
<dbReference type="NCBIfam" id="TIGR00507">
    <property type="entry name" value="aroE"/>
    <property type="match status" value="1"/>
</dbReference>
<feature type="binding site" evidence="8">
    <location>
        <position position="107"/>
    </location>
    <ligand>
        <name>shikimate</name>
        <dbReference type="ChEBI" id="CHEBI:36208"/>
    </ligand>
</feature>
<proteinExistence type="inferred from homology"/>
<dbReference type="InterPro" id="IPR006151">
    <property type="entry name" value="Shikm_DH/Glu-tRNA_Rdtase"/>
</dbReference>
<feature type="binding site" evidence="8">
    <location>
        <position position="67"/>
    </location>
    <ligand>
        <name>shikimate</name>
        <dbReference type="ChEBI" id="CHEBI:36208"/>
    </ligand>
</feature>
<evidence type="ECO:0000259" key="11">
    <source>
        <dbReference type="Pfam" id="PF18317"/>
    </source>
</evidence>
<dbReference type="Gene3D" id="3.40.50.10860">
    <property type="entry name" value="Leucine Dehydrogenase, chain A, domain 1"/>
    <property type="match status" value="1"/>
</dbReference>
<dbReference type="HAMAP" id="MF_00222">
    <property type="entry name" value="Shikimate_DH_AroE"/>
    <property type="match status" value="1"/>
</dbReference>
<feature type="binding site" evidence="8">
    <location>
        <position position="247"/>
    </location>
    <ligand>
        <name>NADP(+)</name>
        <dbReference type="ChEBI" id="CHEBI:58349"/>
    </ligand>
</feature>
<sequence length="284" mass="30903">MKLEAETEKTGLVGHPVAHSKSPVMMNEAFSQEGLPWIYLAFDVDSEELGQAVAGLKSLGFRGWNVTLPHKVAVMEHLDEIEESAQEIGAVNTVIQQDGRLIGTNTDGAGYLESLVRETGFDVKGRRVVILGAGGAARAVSYTLARAGAEQIRIVNRTEKKAQDLAEHLRRWTRADGISPGEASIAIREADLLVQTTSVGMHPHLEGCPVDPASLHGDLLVSDLIYRPRQTRLLREAKARGAQVHSGLGMLLYQGALAFERWTGRRAPVKRMGEVLKQSLEESG</sequence>
<dbReference type="InterPro" id="IPR013708">
    <property type="entry name" value="Shikimate_DH-bd_N"/>
</dbReference>
<dbReference type="InterPro" id="IPR046346">
    <property type="entry name" value="Aminoacid_DH-like_N_sf"/>
</dbReference>
<keyword evidence="3 8" id="KW-0028">Amino-acid biosynthesis</keyword>
<evidence type="ECO:0000256" key="7">
    <source>
        <dbReference type="ARBA" id="ARBA00049442"/>
    </source>
</evidence>
<comment type="function">
    <text evidence="8">Involved in the biosynthesis of the chorismate, which leads to the biosynthesis of aromatic amino acids. Catalyzes the reversible NADPH linked reduction of 3-dehydroshikimate (DHSA) to yield shikimate (SA).</text>
</comment>
<feature type="binding site" evidence="8">
    <location>
        <begin position="132"/>
        <end position="136"/>
    </location>
    <ligand>
        <name>NADP(+)</name>
        <dbReference type="ChEBI" id="CHEBI:58349"/>
    </ligand>
</feature>
<keyword evidence="4 8" id="KW-0521">NADP</keyword>
<evidence type="ECO:0000256" key="5">
    <source>
        <dbReference type="ARBA" id="ARBA00023002"/>
    </source>
</evidence>
<evidence type="ECO:0000256" key="1">
    <source>
        <dbReference type="ARBA" id="ARBA00004871"/>
    </source>
</evidence>
<feature type="domain" description="SDH C-terminal" evidence="11">
    <location>
        <begin position="247"/>
        <end position="276"/>
    </location>
</feature>
<dbReference type="RefSeq" id="WP_380162491.1">
    <property type="nucleotide sequence ID" value="NZ_JBHTNU010000001.1"/>
</dbReference>
<evidence type="ECO:0000256" key="4">
    <source>
        <dbReference type="ARBA" id="ARBA00022857"/>
    </source>
</evidence>
<comment type="caution">
    <text evidence="12">The sequence shown here is derived from an EMBL/GenBank/DDBJ whole genome shotgun (WGS) entry which is preliminary data.</text>
</comment>
<dbReference type="SUPFAM" id="SSF51735">
    <property type="entry name" value="NAD(P)-binding Rossmann-fold domains"/>
    <property type="match status" value="1"/>
</dbReference>
<dbReference type="SUPFAM" id="SSF53223">
    <property type="entry name" value="Aminoacid dehydrogenase-like, N-terminal domain"/>
    <property type="match status" value="1"/>
</dbReference>
<accession>A0ABW4C4U7</accession>
<dbReference type="InterPro" id="IPR041121">
    <property type="entry name" value="SDH_C"/>
</dbReference>
<feature type="binding site" evidence="8">
    <location>
        <position position="224"/>
    </location>
    <ligand>
        <name>NADP(+)</name>
        <dbReference type="ChEBI" id="CHEBI:58349"/>
    </ligand>
</feature>
<comment type="pathway">
    <text evidence="1 8">Metabolic intermediate biosynthesis; chorismate biosynthesis; chorismate from D-erythrose 4-phosphate and phosphoenolpyruvate: step 4/7.</text>
</comment>